<keyword evidence="1" id="KW-0175">Coiled coil</keyword>
<keyword evidence="3" id="KW-1185">Reference proteome</keyword>
<evidence type="ECO:0000256" key="1">
    <source>
        <dbReference type="SAM" id="Coils"/>
    </source>
</evidence>
<organism evidence="3 4">
    <name type="scientific">Toxocara canis</name>
    <name type="common">Canine roundworm</name>
    <dbReference type="NCBI Taxonomy" id="6265"/>
    <lineage>
        <taxon>Eukaryota</taxon>
        <taxon>Metazoa</taxon>
        <taxon>Ecdysozoa</taxon>
        <taxon>Nematoda</taxon>
        <taxon>Chromadorea</taxon>
        <taxon>Rhabditida</taxon>
        <taxon>Spirurina</taxon>
        <taxon>Ascaridomorpha</taxon>
        <taxon>Ascaridoidea</taxon>
        <taxon>Toxocaridae</taxon>
        <taxon>Toxocara</taxon>
    </lineage>
</organism>
<dbReference type="EMBL" id="UYWY01008888">
    <property type="protein sequence ID" value="VDM32074.1"/>
    <property type="molecule type" value="Genomic_DNA"/>
</dbReference>
<accession>A0A183U8C7</accession>
<name>A0A183U8C7_TOXCA</name>
<dbReference type="AlphaFoldDB" id="A0A183U8C7"/>
<dbReference type="Proteomes" id="UP000050794">
    <property type="component" value="Unassembled WGS sequence"/>
</dbReference>
<dbReference type="WBParaSite" id="TCNE_0000474701-mRNA-1">
    <property type="protein sequence ID" value="TCNE_0000474701-mRNA-1"/>
    <property type="gene ID" value="TCNE_0000474701"/>
</dbReference>
<sequence>MDACCGYPLKLEFLNADNSYLLSNETCKENSVLIRFKGGELCRRFSLKLERNAKREAFETLVSKLRRYGYEANGRTLVAIECDGTRTVIDDSESLWNVLEGCGFITATNASLELEYFKSGDLIDFDYSKEKICPESGAGGRKSQATLIGSQISSTRSDAISSDSESFSRISRPDSALEQTVFDNDIALQQIEVDGATLDRCGKIENRLEKLEKKVDELAAKMARLCHQ</sequence>
<reference evidence="4" key="1">
    <citation type="submission" date="2016-06" db="UniProtKB">
        <authorList>
            <consortium name="WormBaseParasite"/>
        </authorList>
    </citation>
    <scope>IDENTIFICATION</scope>
</reference>
<evidence type="ECO:0000313" key="3">
    <source>
        <dbReference type="Proteomes" id="UP000050794"/>
    </source>
</evidence>
<evidence type="ECO:0000313" key="4">
    <source>
        <dbReference type="WBParaSite" id="TCNE_0000474701-mRNA-1"/>
    </source>
</evidence>
<feature type="coiled-coil region" evidence="1">
    <location>
        <begin position="201"/>
        <end position="228"/>
    </location>
</feature>
<reference evidence="2 3" key="2">
    <citation type="submission" date="2018-11" db="EMBL/GenBank/DDBJ databases">
        <authorList>
            <consortium name="Pathogen Informatics"/>
        </authorList>
    </citation>
    <scope>NUCLEOTIDE SEQUENCE [LARGE SCALE GENOMIC DNA]</scope>
</reference>
<protein>
    <submittedName>
        <fullName evidence="4">PB1 domain-containing protein</fullName>
    </submittedName>
</protein>
<proteinExistence type="predicted"/>
<evidence type="ECO:0000313" key="2">
    <source>
        <dbReference type="EMBL" id="VDM32074.1"/>
    </source>
</evidence>
<gene>
    <name evidence="2" type="ORF">TCNE_LOCUS4746</name>
</gene>